<dbReference type="Pfam" id="PF04972">
    <property type="entry name" value="BON"/>
    <property type="match status" value="1"/>
</dbReference>
<gene>
    <name evidence="3" type="ORF">J2X20_002599</name>
</gene>
<evidence type="ECO:0000259" key="2">
    <source>
        <dbReference type="PROSITE" id="PS50914"/>
    </source>
</evidence>
<feature type="domain" description="BON" evidence="2">
    <location>
        <begin position="39"/>
        <end position="107"/>
    </location>
</feature>
<evidence type="ECO:0000313" key="4">
    <source>
        <dbReference type="Proteomes" id="UP001180453"/>
    </source>
</evidence>
<dbReference type="InterPro" id="IPR014004">
    <property type="entry name" value="Transpt-assoc_nodulatn_dom_bac"/>
</dbReference>
<dbReference type="PANTHER" id="PTHR34606:SF16">
    <property type="entry name" value="BON DOMAIN-CONTAINING PROTEIN"/>
    <property type="match status" value="1"/>
</dbReference>
<dbReference type="PROSITE" id="PS51257">
    <property type="entry name" value="PROKAR_LIPOPROTEIN"/>
    <property type="match status" value="1"/>
</dbReference>
<feature type="chain" id="PRO_5045766114" evidence="1">
    <location>
        <begin position="21"/>
        <end position="109"/>
    </location>
</feature>
<evidence type="ECO:0000313" key="3">
    <source>
        <dbReference type="EMBL" id="MDR7269941.1"/>
    </source>
</evidence>
<dbReference type="RefSeq" id="WP_310265337.1">
    <property type="nucleotide sequence ID" value="NZ_JAVDXU010000002.1"/>
</dbReference>
<proteinExistence type="predicted"/>
<accession>A0ABU1YM57</accession>
<dbReference type="EMBL" id="JAVDXU010000002">
    <property type="protein sequence ID" value="MDR7269941.1"/>
    <property type="molecule type" value="Genomic_DNA"/>
</dbReference>
<dbReference type="Proteomes" id="UP001180453">
    <property type="component" value="Unassembled WGS sequence"/>
</dbReference>
<keyword evidence="1" id="KW-0732">Signal</keyword>
<keyword evidence="4" id="KW-1185">Reference proteome</keyword>
<comment type="caution">
    <text evidence="3">The sequence shown here is derived from an EMBL/GenBank/DDBJ whole genome shotgun (WGS) entry which is preliminary data.</text>
</comment>
<protein>
    <submittedName>
        <fullName evidence="3">Osmotically-inducible protein OsmY</fullName>
    </submittedName>
</protein>
<feature type="signal peptide" evidence="1">
    <location>
        <begin position="1"/>
        <end position="20"/>
    </location>
</feature>
<dbReference type="Gene3D" id="3.30.1340.30">
    <property type="match status" value="1"/>
</dbReference>
<dbReference type="InterPro" id="IPR051686">
    <property type="entry name" value="Lipoprotein_DolP"/>
</dbReference>
<evidence type="ECO:0000256" key="1">
    <source>
        <dbReference type="SAM" id="SignalP"/>
    </source>
</evidence>
<dbReference type="SMART" id="SM00749">
    <property type="entry name" value="BON"/>
    <property type="match status" value="1"/>
</dbReference>
<reference evidence="3 4" key="1">
    <citation type="submission" date="2023-07" db="EMBL/GenBank/DDBJ databases">
        <title>Sorghum-associated microbial communities from plants grown in Nebraska, USA.</title>
        <authorList>
            <person name="Schachtman D."/>
        </authorList>
    </citation>
    <scope>NUCLEOTIDE SEQUENCE [LARGE SCALE GENOMIC DNA]</scope>
    <source>
        <strain evidence="3 4">BE314</strain>
    </source>
</reference>
<dbReference type="PROSITE" id="PS50914">
    <property type="entry name" value="BON"/>
    <property type="match status" value="1"/>
</dbReference>
<name>A0ABU1YM57_ROSSA</name>
<organism evidence="3 4">
    <name type="scientific">Roseateles saccharophilus</name>
    <name type="common">Pseudomonas saccharophila</name>
    <dbReference type="NCBI Taxonomy" id="304"/>
    <lineage>
        <taxon>Bacteria</taxon>
        <taxon>Pseudomonadati</taxon>
        <taxon>Pseudomonadota</taxon>
        <taxon>Betaproteobacteria</taxon>
        <taxon>Burkholderiales</taxon>
        <taxon>Sphaerotilaceae</taxon>
        <taxon>Roseateles</taxon>
    </lineage>
</organism>
<dbReference type="InterPro" id="IPR007055">
    <property type="entry name" value="BON_dom"/>
</dbReference>
<sequence>MLNKSVITLAVATALTATLAATSGCAVTRNQETVGAYVDDAALTTRVKGKFAADPTVSAMAISVETLKGTVQLSGFAKSYEEKAMAEKLARETSGVVAVRNDIAVRHPQ</sequence>
<dbReference type="PANTHER" id="PTHR34606">
    <property type="entry name" value="BON DOMAIN-CONTAINING PROTEIN"/>
    <property type="match status" value="1"/>
</dbReference>